<proteinExistence type="predicted"/>
<evidence type="ECO:0000256" key="1">
    <source>
        <dbReference type="SAM" id="MobiDB-lite"/>
    </source>
</evidence>
<protein>
    <submittedName>
        <fullName evidence="3">Uncharacterized protein</fullName>
    </submittedName>
</protein>
<name>A0ABR1VBA1_9PEZI</name>
<dbReference type="EMBL" id="JAQQWM010000004">
    <property type="protein sequence ID" value="KAK8068484.1"/>
    <property type="molecule type" value="Genomic_DNA"/>
</dbReference>
<accession>A0ABR1VBA1</accession>
<reference evidence="3 4" key="1">
    <citation type="submission" date="2023-01" db="EMBL/GenBank/DDBJ databases">
        <title>Analysis of 21 Apiospora genomes using comparative genomics revels a genus with tremendous synthesis potential of carbohydrate active enzymes and secondary metabolites.</title>
        <authorList>
            <person name="Sorensen T."/>
        </authorList>
    </citation>
    <scope>NUCLEOTIDE SEQUENCE [LARGE SCALE GENOMIC DNA]</scope>
    <source>
        <strain evidence="3 4">CBS 83171</strain>
    </source>
</reference>
<comment type="caution">
    <text evidence="3">The sequence shown here is derived from an EMBL/GenBank/DDBJ whole genome shotgun (WGS) entry which is preliminary data.</text>
</comment>
<dbReference type="Proteomes" id="UP001446871">
    <property type="component" value="Unassembled WGS sequence"/>
</dbReference>
<evidence type="ECO:0000256" key="2">
    <source>
        <dbReference type="SAM" id="Phobius"/>
    </source>
</evidence>
<organism evidence="3 4">
    <name type="scientific">Apiospora saccharicola</name>
    <dbReference type="NCBI Taxonomy" id="335842"/>
    <lineage>
        <taxon>Eukaryota</taxon>
        <taxon>Fungi</taxon>
        <taxon>Dikarya</taxon>
        <taxon>Ascomycota</taxon>
        <taxon>Pezizomycotina</taxon>
        <taxon>Sordariomycetes</taxon>
        <taxon>Xylariomycetidae</taxon>
        <taxon>Amphisphaeriales</taxon>
        <taxon>Apiosporaceae</taxon>
        <taxon>Apiospora</taxon>
    </lineage>
</organism>
<gene>
    <name evidence="3" type="ORF">PG996_007596</name>
</gene>
<keyword evidence="2" id="KW-0472">Membrane</keyword>
<feature type="transmembrane region" description="Helical" evidence="2">
    <location>
        <begin position="23"/>
        <end position="45"/>
    </location>
</feature>
<keyword evidence="2" id="KW-1133">Transmembrane helix</keyword>
<evidence type="ECO:0000313" key="3">
    <source>
        <dbReference type="EMBL" id="KAK8068484.1"/>
    </source>
</evidence>
<evidence type="ECO:0000313" key="4">
    <source>
        <dbReference type="Proteomes" id="UP001446871"/>
    </source>
</evidence>
<sequence>MPMPRSSFEQDDEPHEKMKWPEILVVTALCIFGFLMTVAICSGQVRRYKDHRAKRRWEKSWPKPSLMDRQHQNSSEEELVGYYKQ</sequence>
<feature type="region of interest" description="Disordered" evidence="1">
    <location>
        <begin position="62"/>
        <end position="85"/>
    </location>
</feature>
<keyword evidence="4" id="KW-1185">Reference proteome</keyword>
<feature type="compositionally biased region" description="Basic and acidic residues" evidence="1">
    <location>
        <begin position="62"/>
        <end position="71"/>
    </location>
</feature>
<keyword evidence="2" id="KW-0812">Transmembrane</keyword>